<evidence type="ECO:0000313" key="2">
    <source>
        <dbReference type="EMBL" id="KKU98315.1"/>
    </source>
</evidence>
<feature type="region of interest" description="Disordered" evidence="1">
    <location>
        <begin position="1"/>
        <end position="23"/>
    </location>
</feature>
<dbReference type="AlphaFoldDB" id="A0A0G1XVH8"/>
<dbReference type="Pfam" id="PF16510">
    <property type="entry name" value="P22_portal"/>
    <property type="match status" value="1"/>
</dbReference>
<name>A0A0G1XVH8_9BACT</name>
<dbReference type="EMBL" id="LCPK01000004">
    <property type="protein sequence ID" value="KKU98315.1"/>
    <property type="molecule type" value="Genomic_DNA"/>
</dbReference>
<comment type="caution">
    <text evidence="2">The sequence shown here is derived from an EMBL/GenBank/DDBJ whole genome shotgun (WGS) entry which is preliminary data.</text>
</comment>
<proteinExistence type="predicted"/>
<gene>
    <name evidence="2" type="ORF">UY28_C0004G0053</name>
</gene>
<dbReference type="InterPro" id="IPR032427">
    <property type="entry name" value="P22_portal"/>
</dbReference>
<evidence type="ECO:0000256" key="1">
    <source>
        <dbReference type="SAM" id="MobiDB-lite"/>
    </source>
</evidence>
<protein>
    <recommendedName>
        <fullName evidence="4">Portal protein</fullName>
    </recommendedName>
</protein>
<organism evidence="2 3">
    <name type="scientific">Candidatus Amesbacteria bacterium GW2011_GWB1_48_13</name>
    <dbReference type="NCBI Taxonomy" id="1618362"/>
    <lineage>
        <taxon>Bacteria</taxon>
        <taxon>Candidatus Amesiibacteriota</taxon>
    </lineage>
</organism>
<dbReference type="Proteomes" id="UP000034694">
    <property type="component" value="Unassembled WGS sequence"/>
</dbReference>
<sequence length="712" mass="81217">MPETDAFQDTPGTSEVGPQIDAGSYPQNRIVTWIQGEINTSRTHVEKWRKEAKQAYRFRDGKQLSDEDLKSLIDQQRPHNAFNTAQKFIRFVAGVEAYSPEALIFEPIDESDEVQQSVGEFVTRTYDWAITKSYGNFNRARSFEDLVVTGMGWGDYYIDRGRDPRGLPGSCRIPYDEMWWPLCSNQNLMGTRWRARESLIDREEALARWPDKELLIRAATVSGGEIQNRPEAESTIQYIIPYIQTKPIEDSSQGDPTKGKLRIMEFQWYDDKMGYYFFDPLEDDDIWLPDDQFRTYGNRLSRILGKSITDYVRQSRKVHQKVFLLNQKHQLGDVMQLPGNRFTFNCMTSHWDEEEKVFYGYMRILIDPSRYANKFFNQVLEIMGHQPKGGILYEEGAIKPKQVDLFEANYAKPGTSQEVAPGAISGGKIKDKPVPILPQASMAVMEFCIKTMENVSGFSPESAWGQSGANVPGITNKQRQRASLLLLSKEFSSLSLYRIEEGEIIFEQLKTLSDDRLIRVGKPFESEVIQLAREPFLLEYSLNLDDTERDPNIRHLYTENVLAIAPTLIRMGKFIPELLDYMILPVKIRQVLKKAIRDQAQAEMQMSQMGIQKGGRGSPVTPQERAAKVQKIQADTQVQLARASRIKGQQTRDQIKIILETLVAGHKAKLDRDSQGAELAAKALELFDRARGIVPLEQQNKEAAKQIEGSAA</sequence>
<accession>A0A0G1XVH8</accession>
<reference evidence="2 3" key="1">
    <citation type="journal article" date="2015" name="Nature">
        <title>rRNA introns, odd ribosomes, and small enigmatic genomes across a large radiation of phyla.</title>
        <authorList>
            <person name="Brown C.T."/>
            <person name="Hug L.A."/>
            <person name="Thomas B.C."/>
            <person name="Sharon I."/>
            <person name="Castelle C.J."/>
            <person name="Singh A."/>
            <person name="Wilkins M.J."/>
            <person name="Williams K.H."/>
            <person name="Banfield J.F."/>
        </authorList>
    </citation>
    <scope>NUCLEOTIDE SEQUENCE [LARGE SCALE GENOMIC DNA]</scope>
</reference>
<evidence type="ECO:0000313" key="3">
    <source>
        <dbReference type="Proteomes" id="UP000034694"/>
    </source>
</evidence>
<evidence type="ECO:0008006" key="4">
    <source>
        <dbReference type="Google" id="ProtNLM"/>
    </source>
</evidence>